<organism evidence="9 10">
    <name type="scientific">Lapillicoccus jejuensis</name>
    <dbReference type="NCBI Taxonomy" id="402171"/>
    <lineage>
        <taxon>Bacteria</taxon>
        <taxon>Bacillati</taxon>
        <taxon>Actinomycetota</taxon>
        <taxon>Actinomycetes</taxon>
        <taxon>Micrococcales</taxon>
        <taxon>Intrasporangiaceae</taxon>
        <taxon>Lapillicoccus</taxon>
    </lineage>
</organism>
<evidence type="ECO:0000256" key="5">
    <source>
        <dbReference type="ARBA" id="ARBA00022989"/>
    </source>
</evidence>
<evidence type="ECO:0000313" key="10">
    <source>
        <dbReference type="Proteomes" id="UP000317893"/>
    </source>
</evidence>
<feature type="transmembrane region" description="Helical" evidence="7">
    <location>
        <begin position="204"/>
        <end position="225"/>
    </location>
</feature>
<dbReference type="CDD" id="cd06261">
    <property type="entry name" value="TM_PBP2"/>
    <property type="match status" value="1"/>
</dbReference>
<gene>
    <name evidence="9" type="ORF">FB458_1821</name>
</gene>
<dbReference type="SUPFAM" id="SSF161098">
    <property type="entry name" value="MetI-like"/>
    <property type="match status" value="1"/>
</dbReference>
<evidence type="ECO:0000313" key="9">
    <source>
        <dbReference type="EMBL" id="TQJ08729.1"/>
    </source>
</evidence>
<name>A0A542E0C3_9MICO</name>
<comment type="subcellular location">
    <subcellularLocation>
        <location evidence="1 7">Cell membrane</location>
        <topology evidence="1 7">Multi-pass membrane protein</topology>
    </subcellularLocation>
</comment>
<dbReference type="Proteomes" id="UP000317893">
    <property type="component" value="Unassembled WGS sequence"/>
</dbReference>
<evidence type="ECO:0000256" key="1">
    <source>
        <dbReference type="ARBA" id="ARBA00004651"/>
    </source>
</evidence>
<dbReference type="InterPro" id="IPR000515">
    <property type="entry name" value="MetI-like"/>
</dbReference>
<dbReference type="InterPro" id="IPR051393">
    <property type="entry name" value="ABC_transporter_permease"/>
</dbReference>
<dbReference type="EMBL" id="VFMN01000001">
    <property type="protein sequence ID" value="TQJ08729.1"/>
    <property type="molecule type" value="Genomic_DNA"/>
</dbReference>
<feature type="domain" description="ABC transmembrane type-1" evidence="8">
    <location>
        <begin position="71"/>
        <end position="288"/>
    </location>
</feature>
<keyword evidence="5 7" id="KW-1133">Transmembrane helix</keyword>
<comment type="caution">
    <text evidence="9">The sequence shown here is derived from an EMBL/GenBank/DDBJ whole genome shotgun (WGS) entry which is preliminary data.</text>
</comment>
<accession>A0A542E0C3</accession>
<dbReference type="InterPro" id="IPR035906">
    <property type="entry name" value="MetI-like_sf"/>
</dbReference>
<comment type="similarity">
    <text evidence="7">Belongs to the binding-protein-dependent transport system permease family.</text>
</comment>
<evidence type="ECO:0000256" key="4">
    <source>
        <dbReference type="ARBA" id="ARBA00022692"/>
    </source>
</evidence>
<keyword evidence="9" id="KW-0762">Sugar transport</keyword>
<feature type="transmembrane region" description="Helical" evidence="7">
    <location>
        <begin position="157"/>
        <end position="183"/>
    </location>
</feature>
<reference evidence="9 10" key="1">
    <citation type="submission" date="2019-06" db="EMBL/GenBank/DDBJ databases">
        <title>Sequencing the genomes of 1000 actinobacteria strains.</title>
        <authorList>
            <person name="Klenk H.-P."/>
        </authorList>
    </citation>
    <scope>NUCLEOTIDE SEQUENCE [LARGE SCALE GENOMIC DNA]</scope>
    <source>
        <strain evidence="9 10">DSM 18607</strain>
    </source>
</reference>
<dbReference type="PROSITE" id="PS50928">
    <property type="entry name" value="ABC_TM1"/>
    <property type="match status" value="1"/>
</dbReference>
<dbReference type="AlphaFoldDB" id="A0A542E0C3"/>
<feature type="transmembrane region" description="Helical" evidence="7">
    <location>
        <begin position="75"/>
        <end position="96"/>
    </location>
</feature>
<feature type="transmembrane region" description="Helical" evidence="7">
    <location>
        <begin position="108"/>
        <end position="128"/>
    </location>
</feature>
<keyword evidence="6 7" id="KW-0472">Membrane</keyword>
<keyword evidence="2 7" id="KW-0813">Transport</keyword>
<keyword evidence="10" id="KW-1185">Reference proteome</keyword>
<feature type="transmembrane region" description="Helical" evidence="7">
    <location>
        <begin position="267"/>
        <end position="287"/>
    </location>
</feature>
<dbReference type="PANTHER" id="PTHR30193:SF44">
    <property type="entry name" value="LACTOSE TRANSPORT SYSTEM PERMEASE PROTEIN LACF"/>
    <property type="match status" value="1"/>
</dbReference>
<keyword evidence="4 7" id="KW-0812">Transmembrane</keyword>
<evidence type="ECO:0000256" key="7">
    <source>
        <dbReference type="RuleBase" id="RU363032"/>
    </source>
</evidence>
<feature type="transmembrane region" description="Helical" evidence="7">
    <location>
        <begin position="12"/>
        <end position="33"/>
    </location>
</feature>
<dbReference type="PANTHER" id="PTHR30193">
    <property type="entry name" value="ABC TRANSPORTER PERMEASE PROTEIN"/>
    <property type="match status" value="1"/>
</dbReference>
<evidence type="ECO:0000259" key="8">
    <source>
        <dbReference type="PROSITE" id="PS50928"/>
    </source>
</evidence>
<keyword evidence="3" id="KW-1003">Cell membrane</keyword>
<evidence type="ECO:0000256" key="3">
    <source>
        <dbReference type="ARBA" id="ARBA00022475"/>
    </source>
</evidence>
<sequence length="298" mass="31767">MSGAALYRRWWTPLVWVAPTVVVIAIFGVFPFVNTVVLSFTDAKPLGGGGQFVGLENYRTLLSDPSFWQATRNSFLYAAIAVPLLVVLPLVLAVLVQDKIPFIGVFRSAFYAPVIASVVAVGLIWQNLFAEQGPINTVLQRLHVVSSPIPFLSDSTLILLCAVALTVWKGLGWYMIFYMAALGSVPKELYDAAKVDGAGAVRRFLVVTVPGVRLTMLLVGLMSGIGSLRVFTEIYVLGGPTGGPGGGAQTLPFYIQRAALDPISGNAGYGAAISVALFLMTGVLALVSQRLGSDREDS</sequence>
<dbReference type="GO" id="GO:0005886">
    <property type="term" value="C:plasma membrane"/>
    <property type="evidence" value="ECO:0007669"/>
    <property type="project" value="UniProtKB-SubCell"/>
</dbReference>
<dbReference type="Gene3D" id="1.10.3720.10">
    <property type="entry name" value="MetI-like"/>
    <property type="match status" value="1"/>
</dbReference>
<evidence type="ECO:0000256" key="2">
    <source>
        <dbReference type="ARBA" id="ARBA00022448"/>
    </source>
</evidence>
<dbReference type="GO" id="GO:0055085">
    <property type="term" value="P:transmembrane transport"/>
    <property type="evidence" value="ECO:0007669"/>
    <property type="project" value="InterPro"/>
</dbReference>
<protein>
    <submittedName>
        <fullName evidence="9">Multiple sugar transport system permease protein</fullName>
    </submittedName>
</protein>
<proteinExistence type="inferred from homology"/>
<evidence type="ECO:0000256" key="6">
    <source>
        <dbReference type="ARBA" id="ARBA00023136"/>
    </source>
</evidence>
<dbReference type="Pfam" id="PF00528">
    <property type="entry name" value="BPD_transp_1"/>
    <property type="match status" value="1"/>
</dbReference>